<accession>A0ABQ6N0T3</accession>
<protein>
    <submittedName>
        <fullName evidence="1">Uncharacterized protein</fullName>
    </submittedName>
</protein>
<keyword evidence="2" id="KW-1185">Reference proteome</keyword>
<sequence>MAFPAGHHQVGDDELSQTCTIPNCYYSDPTNTSLSNHQPNCTAPGTPNQCSAFHGLKNTPGFASTLDALAAFHQTELCYWAWQSLPPPEDQEGNWELKDDDVDAIFRLGTMANDRYHSLIGNNVMAGGLSTSGTLLTKNLCDRGILDGDRCDDKILNQAMPVPAAIQIVRVAEGTAEDVLANITDWRESPSLHLPNIMWAAEDSGGWGYSGELRFKVVRCDDIPESMLGGTKDLTADPLVDGESMHDAMLSLWQSLDSLCPPEQWVVGENSTGCVPPSS</sequence>
<dbReference type="EMBL" id="BRYB01002004">
    <property type="protein sequence ID" value="GMI37961.1"/>
    <property type="molecule type" value="Genomic_DNA"/>
</dbReference>
<organism evidence="1 2">
    <name type="scientific">Tetraparma gracilis</name>
    <dbReference type="NCBI Taxonomy" id="2962635"/>
    <lineage>
        <taxon>Eukaryota</taxon>
        <taxon>Sar</taxon>
        <taxon>Stramenopiles</taxon>
        <taxon>Ochrophyta</taxon>
        <taxon>Bolidophyceae</taxon>
        <taxon>Parmales</taxon>
        <taxon>Triparmaceae</taxon>
        <taxon>Tetraparma</taxon>
    </lineage>
</organism>
<reference evidence="1 2" key="1">
    <citation type="journal article" date="2023" name="Commun. Biol.">
        <title>Genome analysis of Parmales, the sister group of diatoms, reveals the evolutionary specialization of diatoms from phago-mixotrophs to photoautotrophs.</title>
        <authorList>
            <person name="Ban H."/>
            <person name="Sato S."/>
            <person name="Yoshikawa S."/>
            <person name="Yamada K."/>
            <person name="Nakamura Y."/>
            <person name="Ichinomiya M."/>
            <person name="Sato N."/>
            <person name="Blanc-Mathieu R."/>
            <person name="Endo H."/>
            <person name="Kuwata A."/>
            <person name="Ogata H."/>
        </authorList>
    </citation>
    <scope>NUCLEOTIDE SEQUENCE [LARGE SCALE GENOMIC DNA]</scope>
</reference>
<proteinExistence type="predicted"/>
<comment type="caution">
    <text evidence="1">The sequence shown here is derived from an EMBL/GenBank/DDBJ whole genome shotgun (WGS) entry which is preliminary data.</text>
</comment>
<gene>
    <name evidence="1" type="ORF">TeGR_g1099</name>
</gene>
<name>A0ABQ6N0T3_9STRA</name>
<evidence type="ECO:0000313" key="1">
    <source>
        <dbReference type="EMBL" id="GMI37961.1"/>
    </source>
</evidence>
<dbReference type="Proteomes" id="UP001165060">
    <property type="component" value="Unassembled WGS sequence"/>
</dbReference>
<evidence type="ECO:0000313" key="2">
    <source>
        <dbReference type="Proteomes" id="UP001165060"/>
    </source>
</evidence>